<feature type="signal peptide" evidence="3">
    <location>
        <begin position="1"/>
        <end position="22"/>
    </location>
</feature>
<dbReference type="InterPro" id="IPR055561">
    <property type="entry name" value="DUF7137"/>
</dbReference>
<keyword evidence="6" id="KW-1185">Reference proteome</keyword>
<dbReference type="STRING" id="1220924.W2S4J1"/>
<dbReference type="InParanoid" id="W2S4J1"/>
<keyword evidence="2" id="KW-0812">Transmembrane</keyword>
<keyword evidence="2" id="KW-1133">Transmembrane helix</keyword>
<evidence type="ECO:0000256" key="3">
    <source>
        <dbReference type="SAM" id="SignalP"/>
    </source>
</evidence>
<feature type="region of interest" description="Disordered" evidence="1">
    <location>
        <begin position="35"/>
        <end position="115"/>
    </location>
</feature>
<dbReference type="AlphaFoldDB" id="W2S4J1"/>
<sequence>MRASGLVNTLLAFVLLFTTVSASWWSPLEENALVGRQNDDDNTSSGNNDNDQTTSGDSASRTATDEDSSASASNSDSQETDSESASGTGSRSGSGSRTTSSRTRTTNVDPRLPAGGVELITPAATAGSQYYKVGDTITFEWNYTSLSNTPSAIDIFATCSLNQATYTISSNMSVEETGKVLWDTGDSANVSAPFPVATYTLFIHDAARDPTQVASAGDLGVFNQFRFGMYTPQPYTPLNEFKCSTCSAALSLYEQQALGVLGVTAVVTVLSFSWFANGFGLLG</sequence>
<evidence type="ECO:0000313" key="6">
    <source>
        <dbReference type="Proteomes" id="UP000030752"/>
    </source>
</evidence>
<feature type="transmembrane region" description="Helical" evidence="2">
    <location>
        <begin position="257"/>
        <end position="282"/>
    </location>
</feature>
<keyword evidence="2" id="KW-0472">Membrane</keyword>
<accession>W2S4J1</accession>
<keyword evidence="3" id="KW-0732">Signal</keyword>
<dbReference type="VEuPathDB" id="FungiDB:HMPREF1541_02669"/>
<gene>
    <name evidence="5" type="ORF">HMPREF1541_02669</name>
</gene>
<dbReference type="HOGENOM" id="CLU_058864_0_0_1"/>
<reference evidence="5 6" key="1">
    <citation type="submission" date="2013-03" db="EMBL/GenBank/DDBJ databases">
        <title>The Genome Sequence of Phialophora europaea CBS 101466.</title>
        <authorList>
            <consortium name="The Broad Institute Genomics Platform"/>
            <person name="Cuomo C."/>
            <person name="de Hoog S."/>
            <person name="Gorbushina A."/>
            <person name="Walker B."/>
            <person name="Young S.K."/>
            <person name="Zeng Q."/>
            <person name="Gargeya S."/>
            <person name="Fitzgerald M."/>
            <person name="Haas B."/>
            <person name="Abouelleil A."/>
            <person name="Allen A.W."/>
            <person name="Alvarado L."/>
            <person name="Arachchi H.M."/>
            <person name="Berlin A.M."/>
            <person name="Chapman S.B."/>
            <person name="Gainer-Dewar J."/>
            <person name="Goldberg J."/>
            <person name="Griggs A."/>
            <person name="Gujja S."/>
            <person name="Hansen M."/>
            <person name="Howarth C."/>
            <person name="Imamovic A."/>
            <person name="Ireland A."/>
            <person name="Larimer J."/>
            <person name="McCowan C."/>
            <person name="Murphy C."/>
            <person name="Pearson M."/>
            <person name="Poon T.W."/>
            <person name="Priest M."/>
            <person name="Roberts A."/>
            <person name="Saif S."/>
            <person name="Shea T."/>
            <person name="Sisk P."/>
            <person name="Sykes S."/>
            <person name="Wortman J."/>
            <person name="Nusbaum C."/>
            <person name="Birren B."/>
        </authorList>
    </citation>
    <scope>NUCLEOTIDE SEQUENCE [LARGE SCALE GENOMIC DNA]</scope>
    <source>
        <strain evidence="5 6">CBS 101466</strain>
    </source>
</reference>
<feature type="domain" description="DUF7137" evidence="4">
    <location>
        <begin position="112"/>
        <end position="245"/>
    </location>
</feature>
<evidence type="ECO:0000259" key="4">
    <source>
        <dbReference type="Pfam" id="PF23585"/>
    </source>
</evidence>
<organism evidence="5 6">
    <name type="scientific">Cyphellophora europaea (strain CBS 101466)</name>
    <name type="common">Phialophora europaea</name>
    <dbReference type="NCBI Taxonomy" id="1220924"/>
    <lineage>
        <taxon>Eukaryota</taxon>
        <taxon>Fungi</taxon>
        <taxon>Dikarya</taxon>
        <taxon>Ascomycota</taxon>
        <taxon>Pezizomycotina</taxon>
        <taxon>Eurotiomycetes</taxon>
        <taxon>Chaetothyriomycetidae</taxon>
        <taxon>Chaetothyriales</taxon>
        <taxon>Cyphellophoraceae</taxon>
        <taxon>Cyphellophora</taxon>
    </lineage>
</organism>
<dbReference type="GeneID" id="19970008"/>
<protein>
    <recommendedName>
        <fullName evidence="4">DUF7137 domain-containing protein</fullName>
    </recommendedName>
</protein>
<dbReference type="EMBL" id="KB822718">
    <property type="protein sequence ID" value="ETN43510.1"/>
    <property type="molecule type" value="Genomic_DNA"/>
</dbReference>
<dbReference type="OrthoDB" id="2435509at2759"/>
<feature type="chain" id="PRO_5004824288" description="DUF7137 domain-containing protein" evidence="3">
    <location>
        <begin position="23"/>
        <end position="283"/>
    </location>
</feature>
<evidence type="ECO:0000256" key="1">
    <source>
        <dbReference type="SAM" id="MobiDB-lite"/>
    </source>
</evidence>
<evidence type="ECO:0000313" key="5">
    <source>
        <dbReference type="EMBL" id="ETN43510.1"/>
    </source>
</evidence>
<proteinExistence type="predicted"/>
<dbReference type="eggNOG" id="ENOG502S1TN">
    <property type="taxonomic scope" value="Eukaryota"/>
</dbReference>
<feature type="compositionally biased region" description="Low complexity" evidence="1">
    <location>
        <begin position="86"/>
        <end position="106"/>
    </location>
</feature>
<dbReference type="PANTHER" id="PTHR42028">
    <property type="entry name" value="CHROMOSOME 1, WHOLE GENOME SHOTGUN SEQUENCE"/>
    <property type="match status" value="1"/>
</dbReference>
<dbReference type="Pfam" id="PF23585">
    <property type="entry name" value="DUF7137"/>
    <property type="match status" value="1"/>
</dbReference>
<evidence type="ECO:0000256" key="2">
    <source>
        <dbReference type="SAM" id="Phobius"/>
    </source>
</evidence>
<dbReference type="PANTHER" id="PTHR42028:SF1">
    <property type="entry name" value="YALI0E30657P"/>
    <property type="match status" value="1"/>
</dbReference>
<name>W2S4J1_CYPE1</name>
<feature type="compositionally biased region" description="Low complexity" evidence="1">
    <location>
        <begin position="43"/>
        <end position="62"/>
    </location>
</feature>
<dbReference type="RefSeq" id="XP_008715246.1">
    <property type="nucleotide sequence ID" value="XM_008717024.1"/>
</dbReference>
<dbReference type="Proteomes" id="UP000030752">
    <property type="component" value="Unassembled WGS sequence"/>
</dbReference>